<gene>
    <name evidence="2" type="ORF">EV199_5194</name>
</gene>
<comment type="caution">
    <text evidence="2">The sequence shown here is derived from an EMBL/GenBank/DDBJ whole genome shotgun (WGS) entry which is preliminary data.</text>
</comment>
<evidence type="ECO:0000259" key="1">
    <source>
        <dbReference type="Pfam" id="PF20409"/>
    </source>
</evidence>
<dbReference type="Pfam" id="PF20409">
    <property type="entry name" value="SnoaL_5"/>
    <property type="match status" value="1"/>
</dbReference>
<dbReference type="InterPro" id="IPR046860">
    <property type="entry name" value="SnoaL_5"/>
</dbReference>
<dbReference type="Gene3D" id="3.10.450.50">
    <property type="match status" value="1"/>
</dbReference>
<protein>
    <recommendedName>
        <fullName evidence="1">SnoaL-like domain-containing protein</fullName>
    </recommendedName>
</protein>
<dbReference type="Proteomes" id="UP000293874">
    <property type="component" value="Unassembled WGS sequence"/>
</dbReference>
<sequence length="119" mass="13721">MTTKEIATKLANYCREGQWEPAQKEFYAEDVISIEPYATDDFEKETRGLKNILAKGEKFQNMVEEMHSLEVGEPIVAENSFAFVMTMDVTMKGKGRMKMPELCVYTLRDGKVISEQFFM</sequence>
<feature type="domain" description="SnoaL-like" evidence="1">
    <location>
        <begin position="1"/>
        <end position="118"/>
    </location>
</feature>
<dbReference type="EMBL" id="SGXA01000003">
    <property type="protein sequence ID" value="RZS69357.1"/>
    <property type="molecule type" value="Genomic_DNA"/>
</dbReference>
<evidence type="ECO:0000313" key="3">
    <source>
        <dbReference type="Proteomes" id="UP000293874"/>
    </source>
</evidence>
<dbReference type="InterPro" id="IPR032710">
    <property type="entry name" value="NTF2-like_dom_sf"/>
</dbReference>
<reference evidence="2 3" key="1">
    <citation type="submission" date="2019-02" db="EMBL/GenBank/DDBJ databases">
        <title>Genomic Encyclopedia of Type Strains, Phase IV (KMG-IV): sequencing the most valuable type-strain genomes for metagenomic binning, comparative biology and taxonomic classification.</title>
        <authorList>
            <person name="Goeker M."/>
        </authorList>
    </citation>
    <scope>NUCLEOTIDE SEQUENCE [LARGE SCALE GENOMIC DNA]</scope>
    <source>
        <strain evidence="2 3">DSM 18116</strain>
    </source>
</reference>
<evidence type="ECO:0000313" key="2">
    <source>
        <dbReference type="EMBL" id="RZS69357.1"/>
    </source>
</evidence>
<proteinExistence type="predicted"/>
<dbReference type="OrthoDB" id="336094at2"/>
<dbReference type="RefSeq" id="WP_130543694.1">
    <property type="nucleotide sequence ID" value="NZ_CP042431.1"/>
</dbReference>
<keyword evidence="3" id="KW-1185">Reference proteome</keyword>
<dbReference type="AlphaFoldDB" id="A0A4Q7MMT6"/>
<name>A0A4Q7MMT6_9BACT</name>
<accession>A0A4Q7MMT6</accession>
<dbReference type="SUPFAM" id="SSF54427">
    <property type="entry name" value="NTF2-like"/>
    <property type="match status" value="1"/>
</dbReference>
<organism evidence="2 3">
    <name type="scientific">Pseudobacter ginsenosidimutans</name>
    <dbReference type="NCBI Taxonomy" id="661488"/>
    <lineage>
        <taxon>Bacteria</taxon>
        <taxon>Pseudomonadati</taxon>
        <taxon>Bacteroidota</taxon>
        <taxon>Chitinophagia</taxon>
        <taxon>Chitinophagales</taxon>
        <taxon>Chitinophagaceae</taxon>
        <taxon>Pseudobacter</taxon>
    </lineage>
</organism>